<proteinExistence type="predicted"/>
<evidence type="ECO:0000313" key="2">
    <source>
        <dbReference type="EMBL" id="MDU0200833.1"/>
    </source>
</evidence>
<feature type="transmembrane region" description="Helical" evidence="1">
    <location>
        <begin position="6"/>
        <end position="21"/>
    </location>
</feature>
<name>A0ABU3R979_9BACL</name>
<protein>
    <submittedName>
        <fullName evidence="2">Uncharacterized protein</fullName>
    </submittedName>
</protein>
<evidence type="ECO:0000313" key="3">
    <source>
        <dbReference type="Proteomes" id="UP001260980"/>
    </source>
</evidence>
<keyword evidence="1" id="KW-0472">Membrane</keyword>
<keyword evidence="1" id="KW-1133">Transmembrane helix</keyword>
<dbReference type="Proteomes" id="UP001260980">
    <property type="component" value="Unassembled WGS sequence"/>
</dbReference>
<feature type="transmembrane region" description="Helical" evidence="1">
    <location>
        <begin position="33"/>
        <end position="50"/>
    </location>
</feature>
<organism evidence="2 3">
    <name type="scientific">Paenibacillus violae</name>
    <dbReference type="NCBI Taxonomy" id="3077234"/>
    <lineage>
        <taxon>Bacteria</taxon>
        <taxon>Bacillati</taxon>
        <taxon>Bacillota</taxon>
        <taxon>Bacilli</taxon>
        <taxon>Bacillales</taxon>
        <taxon>Paenibacillaceae</taxon>
        <taxon>Paenibacillus</taxon>
    </lineage>
</organism>
<gene>
    <name evidence="2" type="ORF">RQP52_06995</name>
</gene>
<keyword evidence="3" id="KW-1185">Reference proteome</keyword>
<dbReference type="RefSeq" id="WP_315950429.1">
    <property type="nucleotide sequence ID" value="NZ_JAWCUD010000002.1"/>
</dbReference>
<comment type="caution">
    <text evidence="2">The sequence shown here is derived from an EMBL/GenBank/DDBJ whole genome shotgun (WGS) entry which is preliminary data.</text>
</comment>
<reference evidence="2 3" key="1">
    <citation type="submission" date="2023-10" db="EMBL/GenBank/DDBJ databases">
        <title>Paenibacillus strain PFR10 Genome sequencing and assembly.</title>
        <authorList>
            <person name="Kim I."/>
        </authorList>
    </citation>
    <scope>NUCLEOTIDE SEQUENCE [LARGE SCALE GENOMIC DNA]</scope>
    <source>
        <strain evidence="2 3">PFR10</strain>
    </source>
</reference>
<evidence type="ECO:0000256" key="1">
    <source>
        <dbReference type="SAM" id="Phobius"/>
    </source>
</evidence>
<sequence>MKWSVFIPVASASFCIVLLEWPKLKQKPVKDKVAFAAILLAVLLLSMFDLPNTPGPISFLNALFKPFKPLVEQ</sequence>
<keyword evidence="1" id="KW-0812">Transmembrane</keyword>
<dbReference type="EMBL" id="JAWCUD010000002">
    <property type="protein sequence ID" value="MDU0200833.1"/>
    <property type="molecule type" value="Genomic_DNA"/>
</dbReference>
<accession>A0ABU3R979</accession>